<evidence type="ECO:0000313" key="9">
    <source>
        <dbReference type="Proteomes" id="UP000054097"/>
    </source>
</evidence>
<evidence type="ECO:0000313" key="8">
    <source>
        <dbReference type="EMBL" id="KIM24245.1"/>
    </source>
</evidence>
<evidence type="ECO:0000256" key="4">
    <source>
        <dbReference type="ARBA" id="ARBA00022989"/>
    </source>
</evidence>
<dbReference type="Pfam" id="PF01822">
    <property type="entry name" value="WSC"/>
    <property type="match status" value="3"/>
</dbReference>
<organism evidence="8 9">
    <name type="scientific">Serendipita vermifera MAFF 305830</name>
    <dbReference type="NCBI Taxonomy" id="933852"/>
    <lineage>
        <taxon>Eukaryota</taxon>
        <taxon>Fungi</taxon>
        <taxon>Dikarya</taxon>
        <taxon>Basidiomycota</taxon>
        <taxon>Agaricomycotina</taxon>
        <taxon>Agaricomycetes</taxon>
        <taxon>Sebacinales</taxon>
        <taxon>Serendipitaceae</taxon>
        <taxon>Serendipita</taxon>
    </lineage>
</organism>
<evidence type="ECO:0000256" key="2">
    <source>
        <dbReference type="ARBA" id="ARBA00022692"/>
    </source>
</evidence>
<accession>A0A0C3AHX5</accession>
<evidence type="ECO:0000256" key="3">
    <source>
        <dbReference type="ARBA" id="ARBA00022729"/>
    </source>
</evidence>
<dbReference type="InterPro" id="IPR002889">
    <property type="entry name" value="WSC_carb-bd"/>
</dbReference>
<gene>
    <name evidence="8" type="ORF">M408DRAFT_331879</name>
</gene>
<keyword evidence="6" id="KW-0325">Glycoprotein</keyword>
<dbReference type="Proteomes" id="UP000054097">
    <property type="component" value="Unassembled WGS sequence"/>
</dbReference>
<dbReference type="GO" id="GO:0005886">
    <property type="term" value="C:plasma membrane"/>
    <property type="evidence" value="ECO:0007669"/>
    <property type="project" value="TreeGrafter"/>
</dbReference>
<feature type="domain" description="WSC" evidence="7">
    <location>
        <begin position="17"/>
        <end position="120"/>
    </location>
</feature>
<name>A0A0C3AHX5_SERVB</name>
<sequence>MCTGSPDVCGGSARLTVWQNQGTVSDPDRYSLEGPDSVTNRALSTQVSIPDVTIEKCASACANSGFKYAGVEYGSVLCGNEIHTSANSGLPATDGCTMPCAGNQDQRCGGPDRLNLYYSGPVQVETVGDFKLKGCYSDEVGNRALPIRQYVDGGMTVEKCTDKCFSLGYTFAGLEYANVNCSSAIGSSAVPKTDGCTMPCEGAPNTQICGGSDRLTLYEYTGSSPGTAPTLLETYNDWSSQGCYVDTVNARVLTPMPSALAPMTVGNCVDACEATGYTIAGVEYASKCDGDSHLCGGPDRLNVYKKAPPAPVQKYTIQVLDYQNNQVLGWIARSYNQFGRPTYTEDFAQATTYEKEGPTGTNTVFDLRQTDGSDVTYTYFGAFYGDPQFQHPMAMVQQTPAGSKGAQLGTIGIDGTMDQSCIWSFDPNALGQRLQLRWVNIDDGSITMLNPFYNFIDGVGALYGVVDINTYQTVSPQAKRLRLYLNEVVEENPQ</sequence>
<keyword evidence="2" id="KW-0812">Transmembrane</keyword>
<keyword evidence="4" id="KW-1133">Transmembrane helix</keyword>
<dbReference type="InterPro" id="IPR051836">
    <property type="entry name" value="Kremen_rcpt"/>
</dbReference>
<reference evidence="8 9" key="1">
    <citation type="submission" date="2014-04" db="EMBL/GenBank/DDBJ databases">
        <authorList>
            <consortium name="DOE Joint Genome Institute"/>
            <person name="Kuo A."/>
            <person name="Zuccaro A."/>
            <person name="Kohler A."/>
            <person name="Nagy L.G."/>
            <person name="Floudas D."/>
            <person name="Copeland A."/>
            <person name="Barry K.W."/>
            <person name="Cichocki N."/>
            <person name="Veneault-Fourrey C."/>
            <person name="LaButti K."/>
            <person name="Lindquist E.A."/>
            <person name="Lipzen A."/>
            <person name="Lundell T."/>
            <person name="Morin E."/>
            <person name="Murat C."/>
            <person name="Sun H."/>
            <person name="Tunlid A."/>
            <person name="Henrissat B."/>
            <person name="Grigoriev I.V."/>
            <person name="Hibbett D.S."/>
            <person name="Martin F."/>
            <person name="Nordberg H.P."/>
            <person name="Cantor M.N."/>
            <person name="Hua S.X."/>
        </authorList>
    </citation>
    <scope>NUCLEOTIDE SEQUENCE [LARGE SCALE GENOMIC DNA]</scope>
    <source>
        <strain evidence="8 9">MAFF 305830</strain>
    </source>
</reference>
<dbReference type="HOGENOM" id="CLU_026396_0_0_1"/>
<dbReference type="PANTHER" id="PTHR24269">
    <property type="entry name" value="KREMEN PROTEIN"/>
    <property type="match status" value="1"/>
</dbReference>
<dbReference type="PANTHER" id="PTHR24269:SF16">
    <property type="entry name" value="PROTEIN SLG1"/>
    <property type="match status" value="1"/>
</dbReference>
<dbReference type="SMART" id="SM00321">
    <property type="entry name" value="WSC"/>
    <property type="match status" value="3"/>
</dbReference>
<evidence type="ECO:0000256" key="5">
    <source>
        <dbReference type="ARBA" id="ARBA00023136"/>
    </source>
</evidence>
<keyword evidence="3" id="KW-0732">Signal</keyword>
<keyword evidence="9" id="KW-1185">Reference proteome</keyword>
<dbReference type="STRING" id="933852.A0A0C3AHX5"/>
<evidence type="ECO:0000256" key="1">
    <source>
        <dbReference type="ARBA" id="ARBA00004167"/>
    </source>
</evidence>
<dbReference type="EMBL" id="KN824326">
    <property type="protein sequence ID" value="KIM24245.1"/>
    <property type="molecule type" value="Genomic_DNA"/>
</dbReference>
<comment type="subcellular location">
    <subcellularLocation>
        <location evidence="1">Membrane</location>
        <topology evidence="1">Single-pass membrane protein</topology>
    </subcellularLocation>
</comment>
<reference evidence="9" key="2">
    <citation type="submission" date="2015-01" db="EMBL/GenBank/DDBJ databases">
        <title>Evolutionary Origins and Diversification of the Mycorrhizal Mutualists.</title>
        <authorList>
            <consortium name="DOE Joint Genome Institute"/>
            <consortium name="Mycorrhizal Genomics Consortium"/>
            <person name="Kohler A."/>
            <person name="Kuo A."/>
            <person name="Nagy L.G."/>
            <person name="Floudas D."/>
            <person name="Copeland A."/>
            <person name="Barry K.W."/>
            <person name="Cichocki N."/>
            <person name="Veneault-Fourrey C."/>
            <person name="LaButti K."/>
            <person name="Lindquist E.A."/>
            <person name="Lipzen A."/>
            <person name="Lundell T."/>
            <person name="Morin E."/>
            <person name="Murat C."/>
            <person name="Riley R."/>
            <person name="Ohm R."/>
            <person name="Sun H."/>
            <person name="Tunlid A."/>
            <person name="Henrissat B."/>
            <person name="Grigoriev I.V."/>
            <person name="Hibbett D.S."/>
            <person name="Martin F."/>
        </authorList>
    </citation>
    <scope>NUCLEOTIDE SEQUENCE [LARGE SCALE GENOMIC DNA]</scope>
    <source>
        <strain evidence="9">MAFF 305830</strain>
    </source>
</reference>
<evidence type="ECO:0000256" key="6">
    <source>
        <dbReference type="ARBA" id="ARBA00023180"/>
    </source>
</evidence>
<dbReference type="PROSITE" id="PS51212">
    <property type="entry name" value="WSC"/>
    <property type="match status" value="2"/>
</dbReference>
<keyword evidence="5" id="KW-0472">Membrane</keyword>
<evidence type="ECO:0000259" key="7">
    <source>
        <dbReference type="PROSITE" id="PS51212"/>
    </source>
</evidence>
<feature type="domain" description="WSC" evidence="7">
    <location>
        <begin position="129"/>
        <end position="221"/>
    </location>
</feature>
<dbReference type="OrthoDB" id="5985073at2759"/>
<protein>
    <recommendedName>
        <fullName evidence="7">WSC domain-containing protein</fullName>
    </recommendedName>
</protein>
<dbReference type="AlphaFoldDB" id="A0A0C3AHX5"/>
<proteinExistence type="predicted"/>